<sequence length="75" mass="7947">MAWPMIGVLQKRAILPIPSNSQGQLGPMKATAFGSNSENHLVIRRKVEGGDEPKGVGCAMAAIRSDQSKIGCLLD</sequence>
<evidence type="ECO:0000313" key="2">
    <source>
        <dbReference type="Proteomes" id="UP000835052"/>
    </source>
</evidence>
<dbReference type="EMBL" id="CAJGYM010000019">
    <property type="protein sequence ID" value="CAD6191129.1"/>
    <property type="molecule type" value="Genomic_DNA"/>
</dbReference>
<dbReference type="Proteomes" id="UP000835052">
    <property type="component" value="Unassembled WGS sequence"/>
</dbReference>
<protein>
    <submittedName>
        <fullName evidence="1">Uncharacterized protein</fullName>
    </submittedName>
</protein>
<keyword evidence="2" id="KW-1185">Reference proteome</keyword>
<proteinExistence type="predicted"/>
<reference evidence="1" key="1">
    <citation type="submission" date="2020-10" db="EMBL/GenBank/DDBJ databases">
        <authorList>
            <person name="Kikuchi T."/>
        </authorList>
    </citation>
    <scope>NUCLEOTIDE SEQUENCE</scope>
    <source>
        <strain evidence="1">NKZ352</strain>
    </source>
</reference>
<gene>
    <name evidence="1" type="ORF">CAUJ_LOCUS7048</name>
</gene>
<organism evidence="1 2">
    <name type="scientific">Caenorhabditis auriculariae</name>
    <dbReference type="NCBI Taxonomy" id="2777116"/>
    <lineage>
        <taxon>Eukaryota</taxon>
        <taxon>Metazoa</taxon>
        <taxon>Ecdysozoa</taxon>
        <taxon>Nematoda</taxon>
        <taxon>Chromadorea</taxon>
        <taxon>Rhabditida</taxon>
        <taxon>Rhabditina</taxon>
        <taxon>Rhabditomorpha</taxon>
        <taxon>Rhabditoidea</taxon>
        <taxon>Rhabditidae</taxon>
        <taxon>Peloderinae</taxon>
        <taxon>Caenorhabditis</taxon>
    </lineage>
</organism>
<dbReference type="AlphaFoldDB" id="A0A8S1H5W4"/>
<evidence type="ECO:0000313" key="1">
    <source>
        <dbReference type="EMBL" id="CAD6191129.1"/>
    </source>
</evidence>
<comment type="caution">
    <text evidence="1">The sequence shown here is derived from an EMBL/GenBank/DDBJ whole genome shotgun (WGS) entry which is preliminary data.</text>
</comment>
<name>A0A8S1H5W4_9PELO</name>
<accession>A0A8S1H5W4</accession>